<evidence type="ECO:0000256" key="5">
    <source>
        <dbReference type="HAMAP-Rule" id="MF_01281"/>
    </source>
</evidence>
<dbReference type="InterPro" id="IPR032466">
    <property type="entry name" value="Metal_Hydrolase"/>
</dbReference>
<proteinExistence type="inferred from homology"/>
<comment type="caution">
    <text evidence="5">Lacks conserved residue(s) required for the propagation of feature annotation.</text>
</comment>
<feature type="domain" description="Amidohydrolase-related" evidence="6">
    <location>
        <begin position="81"/>
        <end position="429"/>
    </location>
</feature>
<dbReference type="InterPro" id="IPR050287">
    <property type="entry name" value="MTA/SAH_deaminase"/>
</dbReference>
<name>A0A1Y0I9M4_9GAMM</name>
<dbReference type="NCBIfam" id="NF006549">
    <property type="entry name" value="PRK09045.1"/>
    <property type="match status" value="1"/>
</dbReference>
<dbReference type="EMBL" id="CP021425">
    <property type="protein sequence ID" value="ARU57208.1"/>
    <property type="molecule type" value="Genomic_DNA"/>
</dbReference>
<feature type="binding site" evidence="5">
    <location>
        <position position="119"/>
    </location>
    <ligand>
        <name>substrate</name>
    </ligand>
</feature>
<comment type="similarity">
    <text evidence="5">Belongs to the metallo-dependent hydrolases superfamily. MTA/SAH deaminase family.</text>
</comment>
<dbReference type="InterPro" id="IPR023512">
    <property type="entry name" value="Deaminase_MtaD/DadD"/>
</dbReference>
<dbReference type="PANTHER" id="PTHR43794:SF11">
    <property type="entry name" value="AMIDOHYDROLASE-RELATED DOMAIN-CONTAINING PROTEIN"/>
    <property type="match status" value="1"/>
</dbReference>
<comment type="function">
    <text evidence="5">Catalyzes the deamination of 5-methylthioadenosine and S-adenosyl-L-homocysteine into 5-methylthioinosine and S-inosyl-L-homocysteine, respectively. Is also able to deaminate adenosine.</text>
</comment>
<dbReference type="Gene3D" id="2.30.40.10">
    <property type="entry name" value="Urease, subunit C, domain 1"/>
    <property type="match status" value="1"/>
</dbReference>
<dbReference type="Gene3D" id="3.20.20.140">
    <property type="entry name" value="Metal-dependent hydrolases"/>
    <property type="match status" value="1"/>
</dbReference>
<dbReference type="EC" id="3.5.4.31" evidence="5"/>
<protein>
    <recommendedName>
        <fullName evidence="5">5-methylthioadenosine/S-adenosylhomocysteine deaminase</fullName>
        <shortName evidence="5">MTA/SAH deaminase</shortName>
        <ecNumber evidence="5">3.5.4.28</ecNumber>
        <ecNumber evidence="5">3.5.4.31</ecNumber>
    </recommendedName>
</protein>
<feature type="binding site" evidence="5">
    <location>
        <position position="239"/>
    </location>
    <ligand>
        <name>Zn(2+)</name>
        <dbReference type="ChEBI" id="CHEBI:29105"/>
    </ligand>
</feature>
<dbReference type="GO" id="GO:0090614">
    <property type="term" value="F:5'-methylthioadenosine deaminase activity"/>
    <property type="evidence" value="ECO:0007669"/>
    <property type="project" value="UniProtKB-UniRule"/>
</dbReference>
<feature type="binding site" evidence="5">
    <location>
        <position position="92"/>
    </location>
    <ligand>
        <name>Zn(2+)</name>
        <dbReference type="ChEBI" id="CHEBI:29105"/>
    </ligand>
</feature>
<evidence type="ECO:0000256" key="2">
    <source>
        <dbReference type="ARBA" id="ARBA00022723"/>
    </source>
</evidence>
<comment type="cofactor">
    <cofactor evidence="5">
        <name>Zn(2+)</name>
        <dbReference type="ChEBI" id="CHEBI:29105"/>
    </cofactor>
    <text evidence="5">Binds 1 zinc ion per subunit.</text>
</comment>
<sequence>MNIPVSEQQDVNQPRKVESIISASWVITMNTNAIVSANNQPPVLQNHSVVFDNGVIVDILPASEVQSRYISNEHFQLDDHVLMPGLINMHGHAAMNLFKGMADDLPLMTWLNEHIWPAEAKWVNDEFVKDGTLLAIAEMIRTGTTFFSDMYFFPETAAEVAREHRIRAQVCFPILDFPTNWGAGPEEYLHKGLSLYDQYKQSEWVYVGFGPHAPYTVSDEPMTEIIKLSNQLGANVQIHLHETAFEVHDAVEKTGKRPIQRLADLGLLSPNLQCVHMANLDQSDIDLIADSGAHIVHCPESNLKLASGLCPVQKLLDSGVNVALGTDGAASNNNLDMFGELQSAALIAKVAAENAAAVNAQQALAMATINGAKALGLQDQTGSLEVGKWADMIAVDLSAVYHQPVYDVISHLVYSTNGSDVAYSWIGGELHLKEKQLQKIDTVHLKSRVKKWAGKIKRP</sequence>
<evidence type="ECO:0000313" key="7">
    <source>
        <dbReference type="EMBL" id="ARU57208.1"/>
    </source>
</evidence>
<feature type="binding site" evidence="5">
    <location>
        <position position="327"/>
    </location>
    <ligand>
        <name>Zn(2+)</name>
        <dbReference type="ChEBI" id="CHEBI:29105"/>
    </ligand>
</feature>
<dbReference type="Proteomes" id="UP000196027">
    <property type="component" value="Chromosome"/>
</dbReference>
<feature type="binding site" evidence="5">
    <location>
        <position position="212"/>
    </location>
    <ligand>
        <name>substrate</name>
    </ligand>
</feature>
<dbReference type="InterPro" id="IPR011059">
    <property type="entry name" value="Metal-dep_hydrolase_composite"/>
</dbReference>
<feature type="binding site" evidence="5">
    <location>
        <position position="242"/>
    </location>
    <ligand>
        <name>substrate</name>
    </ligand>
</feature>
<dbReference type="AlphaFoldDB" id="A0A1Y0I9M4"/>
<dbReference type="CDD" id="cd01298">
    <property type="entry name" value="ATZ_TRZ_like"/>
    <property type="match status" value="1"/>
</dbReference>
<dbReference type="EC" id="3.5.4.28" evidence="5"/>
<dbReference type="PANTHER" id="PTHR43794">
    <property type="entry name" value="AMINOHYDROLASE SSNA-RELATED"/>
    <property type="match status" value="1"/>
</dbReference>
<dbReference type="GO" id="GO:0046872">
    <property type="term" value="F:metal ion binding"/>
    <property type="evidence" value="ECO:0007669"/>
    <property type="project" value="UniProtKB-KW"/>
</dbReference>
<dbReference type="GO" id="GO:0050270">
    <property type="term" value="F:S-adenosylhomocysteine deaminase activity"/>
    <property type="evidence" value="ECO:0007669"/>
    <property type="project" value="UniProtKB-UniRule"/>
</dbReference>
<accession>A0A1Y0I9M4</accession>
<keyword evidence="2 5" id="KW-0479">Metal-binding</keyword>
<keyword evidence="8" id="KW-1185">Reference proteome</keyword>
<evidence type="ECO:0000259" key="6">
    <source>
        <dbReference type="Pfam" id="PF01979"/>
    </source>
</evidence>
<feature type="binding site" evidence="5">
    <location>
        <position position="90"/>
    </location>
    <ligand>
        <name>Zn(2+)</name>
        <dbReference type="ChEBI" id="CHEBI:29105"/>
    </ligand>
</feature>
<evidence type="ECO:0000256" key="1">
    <source>
        <dbReference type="ARBA" id="ARBA00006745"/>
    </source>
</evidence>
<dbReference type="SUPFAM" id="SSF51338">
    <property type="entry name" value="Composite domain of metallo-dependent hydrolases"/>
    <property type="match status" value="1"/>
</dbReference>
<evidence type="ECO:0000256" key="4">
    <source>
        <dbReference type="ARBA" id="ARBA00022833"/>
    </source>
</evidence>
<keyword evidence="4 5" id="KW-0862">Zinc</keyword>
<comment type="similarity">
    <text evidence="1">Belongs to the metallo-dependent hydrolases superfamily. ATZ/TRZ family.</text>
</comment>
<reference evidence="7 8" key="1">
    <citation type="submission" date="2017-05" db="EMBL/GenBank/DDBJ databases">
        <title>Genomic insights into alkan degradation activity of Oleiphilus messinensis.</title>
        <authorList>
            <person name="Kozyavkin S.A."/>
            <person name="Slesarev A.I."/>
            <person name="Golyshin P.N."/>
            <person name="Korzhenkov A."/>
            <person name="Golyshina O.N."/>
            <person name="Toshchakov S.V."/>
        </authorList>
    </citation>
    <scope>NUCLEOTIDE SEQUENCE [LARGE SCALE GENOMIC DNA]</scope>
    <source>
        <strain evidence="7 8">ME102</strain>
    </source>
</reference>
<comment type="catalytic activity">
    <reaction evidence="5">
        <text>S-adenosyl-L-homocysteine + H2O + H(+) = S-inosyl-L-homocysteine + NH4(+)</text>
        <dbReference type="Rhea" id="RHEA:20716"/>
        <dbReference type="ChEBI" id="CHEBI:15377"/>
        <dbReference type="ChEBI" id="CHEBI:15378"/>
        <dbReference type="ChEBI" id="CHEBI:28938"/>
        <dbReference type="ChEBI" id="CHEBI:57856"/>
        <dbReference type="ChEBI" id="CHEBI:57985"/>
        <dbReference type="EC" id="3.5.4.28"/>
    </reaction>
</comment>
<dbReference type="KEGG" id="ome:OLMES_3166"/>
<organism evidence="7 8">
    <name type="scientific">Oleiphilus messinensis</name>
    <dbReference type="NCBI Taxonomy" id="141451"/>
    <lineage>
        <taxon>Bacteria</taxon>
        <taxon>Pseudomonadati</taxon>
        <taxon>Pseudomonadota</taxon>
        <taxon>Gammaproteobacteria</taxon>
        <taxon>Oceanospirillales</taxon>
        <taxon>Oleiphilaceae</taxon>
        <taxon>Oleiphilus</taxon>
    </lineage>
</organism>
<feature type="binding site" evidence="5">
    <location>
        <position position="327"/>
    </location>
    <ligand>
        <name>substrate</name>
    </ligand>
</feature>
<dbReference type="OrthoDB" id="9787621at2"/>
<evidence type="ECO:0000256" key="3">
    <source>
        <dbReference type="ARBA" id="ARBA00022801"/>
    </source>
</evidence>
<dbReference type="FunFam" id="3.20.20.140:FF:000014">
    <property type="entry name" value="5-methylthioadenosine/S-adenosylhomocysteine deaminase"/>
    <property type="match status" value="1"/>
</dbReference>
<evidence type="ECO:0000313" key="8">
    <source>
        <dbReference type="Proteomes" id="UP000196027"/>
    </source>
</evidence>
<gene>
    <name evidence="5" type="primary">mtaD</name>
    <name evidence="7" type="ORF">OLMES_3166</name>
</gene>
<dbReference type="SUPFAM" id="SSF51556">
    <property type="entry name" value="Metallo-dependent hydrolases"/>
    <property type="match status" value="1"/>
</dbReference>
<keyword evidence="3 5" id="KW-0378">Hydrolase</keyword>
<dbReference type="HAMAP" id="MF_01281">
    <property type="entry name" value="MTA_SAH_deamin"/>
    <property type="match status" value="1"/>
</dbReference>
<comment type="catalytic activity">
    <reaction evidence="5">
        <text>S-methyl-5'-thioadenosine + H2O + H(+) = S-methyl-5'-thioinosine + NH4(+)</text>
        <dbReference type="Rhea" id="RHEA:25025"/>
        <dbReference type="ChEBI" id="CHEBI:15377"/>
        <dbReference type="ChEBI" id="CHEBI:15378"/>
        <dbReference type="ChEBI" id="CHEBI:17509"/>
        <dbReference type="ChEBI" id="CHEBI:28938"/>
        <dbReference type="ChEBI" id="CHEBI:48595"/>
        <dbReference type="EC" id="3.5.4.31"/>
    </reaction>
</comment>
<dbReference type="Pfam" id="PF01979">
    <property type="entry name" value="Amidohydro_1"/>
    <property type="match status" value="1"/>
</dbReference>
<dbReference type="RefSeq" id="WP_087464507.1">
    <property type="nucleotide sequence ID" value="NZ_CP021425.1"/>
</dbReference>
<dbReference type="InterPro" id="IPR006680">
    <property type="entry name" value="Amidohydro-rel"/>
</dbReference>